<dbReference type="EMBL" id="JAJVDC020000013">
    <property type="protein sequence ID" value="KAL1634963.1"/>
    <property type="molecule type" value="Genomic_DNA"/>
</dbReference>
<feature type="compositionally biased region" description="Basic and acidic residues" evidence="1">
    <location>
        <begin position="93"/>
        <end position="102"/>
    </location>
</feature>
<dbReference type="Gene3D" id="6.20.50.20">
    <property type="match status" value="1"/>
</dbReference>
<organism evidence="2 3">
    <name type="scientific">Neofusicoccum ribis</name>
    <dbReference type="NCBI Taxonomy" id="45134"/>
    <lineage>
        <taxon>Eukaryota</taxon>
        <taxon>Fungi</taxon>
        <taxon>Dikarya</taxon>
        <taxon>Ascomycota</taxon>
        <taxon>Pezizomycotina</taxon>
        <taxon>Dothideomycetes</taxon>
        <taxon>Dothideomycetes incertae sedis</taxon>
        <taxon>Botryosphaeriales</taxon>
        <taxon>Botryosphaeriaceae</taxon>
        <taxon>Neofusicoccum</taxon>
    </lineage>
</organism>
<gene>
    <name evidence="2" type="ORF">SLS56_002047</name>
</gene>
<name>A0ABR3T5X5_9PEZI</name>
<feature type="region of interest" description="Disordered" evidence="1">
    <location>
        <begin position="77"/>
        <end position="104"/>
    </location>
</feature>
<reference evidence="2 3" key="1">
    <citation type="submission" date="2024-02" db="EMBL/GenBank/DDBJ databases">
        <title>De novo assembly and annotation of 12 fungi associated with fruit tree decline syndrome in Ontario, Canada.</title>
        <authorList>
            <person name="Sulman M."/>
            <person name="Ellouze W."/>
            <person name="Ilyukhin E."/>
        </authorList>
    </citation>
    <scope>NUCLEOTIDE SEQUENCE [LARGE SCALE GENOMIC DNA]</scope>
    <source>
        <strain evidence="2 3">M1-105</strain>
    </source>
</reference>
<evidence type="ECO:0000256" key="1">
    <source>
        <dbReference type="SAM" id="MobiDB-lite"/>
    </source>
</evidence>
<dbReference type="Pfam" id="PF04032">
    <property type="entry name" value="Rpr2"/>
    <property type="match status" value="1"/>
</dbReference>
<dbReference type="InterPro" id="IPR007175">
    <property type="entry name" value="Rpr2/Snm1/Rpp21"/>
</dbReference>
<dbReference type="PANTHER" id="PTHR14742">
    <property type="entry name" value="RIBONUCLEASE P SUBUNIT P21"/>
    <property type="match status" value="1"/>
</dbReference>
<accession>A0ABR3T5X5</accession>
<evidence type="ECO:0008006" key="4">
    <source>
        <dbReference type="Google" id="ProtNLM"/>
    </source>
</evidence>
<proteinExistence type="predicted"/>
<sequence length="225" mass="23864">MERTAAETRDLSARLKYLHEAAHVLALSSPETSAFLETQYSHLLAENDLTAPDLRKREVCGACGTILIPGLSCSITQETAQPGRPATKRSKVEKRGASKNAKDSNSCKMKIYSCLRCSSKTRLRIPSSKARMDTRRRARASTAETTTSAVNASTQATAPVPQAAAGATGPAIEPSNPAPAAANASSKKRAKARKGGLQAMLANSKKDTSASKGFGLDLMDLMRSE</sequence>
<evidence type="ECO:0000313" key="3">
    <source>
        <dbReference type="Proteomes" id="UP001521116"/>
    </source>
</evidence>
<comment type="caution">
    <text evidence="2">The sequence shown here is derived from an EMBL/GenBank/DDBJ whole genome shotgun (WGS) entry which is preliminary data.</text>
</comment>
<feature type="compositionally biased region" description="Low complexity" evidence="1">
    <location>
        <begin position="140"/>
        <end position="185"/>
    </location>
</feature>
<evidence type="ECO:0000313" key="2">
    <source>
        <dbReference type="EMBL" id="KAL1634963.1"/>
    </source>
</evidence>
<dbReference type="PANTHER" id="PTHR14742:SF3">
    <property type="entry name" value="RIBONUCLEASE MRP PROTEIN SUBUNIT SNM1"/>
    <property type="match status" value="1"/>
</dbReference>
<protein>
    <recommendedName>
        <fullName evidence="4">RNAse P Rpr2/Rpp21 subunit domain-containing protein</fullName>
    </recommendedName>
</protein>
<keyword evidence="3" id="KW-1185">Reference proteome</keyword>
<feature type="region of interest" description="Disordered" evidence="1">
    <location>
        <begin position="127"/>
        <end position="225"/>
    </location>
</feature>
<dbReference type="Proteomes" id="UP001521116">
    <property type="component" value="Unassembled WGS sequence"/>
</dbReference>